<dbReference type="PANTHER" id="PTHR35526:SF3">
    <property type="entry name" value="ANTI-SIGMA-F FACTOR RSBW"/>
    <property type="match status" value="1"/>
</dbReference>
<evidence type="ECO:0000256" key="2">
    <source>
        <dbReference type="SAM" id="MobiDB-lite"/>
    </source>
</evidence>
<dbReference type="RefSeq" id="WP_231934598.1">
    <property type="nucleotide sequence ID" value="NZ_LT607411.1"/>
</dbReference>
<organism evidence="4 5">
    <name type="scientific">Micromonospora viridifaciens</name>
    <dbReference type="NCBI Taxonomy" id="1881"/>
    <lineage>
        <taxon>Bacteria</taxon>
        <taxon>Bacillati</taxon>
        <taxon>Actinomycetota</taxon>
        <taxon>Actinomycetes</taxon>
        <taxon>Micromonosporales</taxon>
        <taxon>Micromonosporaceae</taxon>
        <taxon>Micromonospora</taxon>
    </lineage>
</organism>
<dbReference type="AlphaFoldDB" id="A0A1C4XL13"/>
<protein>
    <submittedName>
        <fullName evidence="4">Anti-sigma regulatory factor (Ser/Thr protein kinase)</fullName>
    </submittedName>
</protein>
<dbReference type="InterPro" id="IPR036890">
    <property type="entry name" value="HATPase_C_sf"/>
</dbReference>
<dbReference type="InterPro" id="IPR003594">
    <property type="entry name" value="HATPase_dom"/>
</dbReference>
<evidence type="ECO:0000313" key="4">
    <source>
        <dbReference type="EMBL" id="SCF09124.1"/>
    </source>
</evidence>
<gene>
    <name evidence="4" type="ORF">GA0074695_3406</name>
</gene>
<feature type="region of interest" description="Disordered" evidence="2">
    <location>
        <begin position="1"/>
        <end position="27"/>
    </location>
</feature>
<dbReference type="InterPro" id="IPR050267">
    <property type="entry name" value="Anti-sigma-factor_SerPK"/>
</dbReference>
<dbReference type="PANTHER" id="PTHR35526">
    <property type="entry name" value="ANTI-SIGMA-F FACTOR RSBW-RELATED"/>
    <property type="match status" value="1"/>
</dbReference>
<evidence type="ECO:0000259" key="3">
    <source>
        <dbReference type="Pfam" id="PF13581"/>
    </source>
</evidence>
<sequence>MEDGTTTTEPLAGGEPAGTAPWTAAGPVGPGPAVPCVTSTRAHPAGTVFTAAVPADPGLLAPTRERLRGWLHALGVDEWDVETVLIATGEACANAIEHGYGFAVGGITTLRAELRDDLLEIEVRDHGGWREVPATPGTDRGRGRLIMARVMDEATIVGTPDGTTVRLVKRLSGGR</sequence>
<name>A0A1C4XL13_MICVI</name>
<keyword evidence="5" id="KW-1185">Reference proteome</keyword>
<dbReference type="SUPFAM" id="SSF55874">
    <property type="entry name" value="ATPase domain of HSP90 chaperone/DNA topoisomerase II/histidine kinase"/>
    <property type="match status" value="1"/>
</dbReference>
<reference evidence="5" key="1">
    <citation type="submission" date="2016-06" db="EMBL/GenBank/DDBJ databases">
        <authorList>
            <person name="Varghese N."/>
            <person name="Submissions Spin"/>
        </authorList>
    </citation>
    <scope>NUCLEOTIDE SEQUENCE [LARGE SCALE GENOMIC DNA]</scope>
    <source>
        <strain evidence="5">DSM 43909</strain>
    </source>
</reference>
<dbReference type="Gene3D" id="3.30.565.10">
    <property type="entry name" value="Histidine kinase-like ATPase, C-terminal domain"/>
    <property type="match status" value="1"/>
</dbReference>
<keyword evidence="4" id="KW-0808">Transferase</keyword>
<feature type="domain" description="Histidine kinase/HSP90-like ATPase" evidence="3">
    <location>
        <begin position="53"/>
        <end position="169"/>
    </location>
</feature>
<proteinExistence type="predicted"/>
<accession>A0A1C4XL13</accession>
<keyword evidence="4" id="KW-0418">Kinase</keyword>
<keyword evidence="1" id="KW-0723">Serine/threonine-protein kinase</keyword>
<dbReference type="Pfam" id="PF13581">
    <property type="entry name" value="HATPase_c_2"/>
    <property type="match status" value="1"/>
</dbReference>
<evidence type="ECO:0000313" key="5">
    <source>
        <dbReference type="Proteomes" id="UP000198242"/>
    </source>
</evidence>
<dbReference type="Proteomes" id="UP000198242">
    <property type="component" value="Chromosome I"/>
</dbReference>
<dbReference type="EMBL" id="LT607411">
    <property type="protein sequence ID" value="SCF09124.1"/>
    <property type="molecule type" value="Genomic_DNA"/>
</dbReference>
<evidence type="ECO:0000256" key="1">
    <source>
        <dbReference type="ARBA" id="ARBA00022527"/>
    </source>
</evidence>
<dbReference type="CDD" id="cd16936">
    <property type="entry name" value="HATPase_RsbW-like"/>
    <property type="match status" value="1"/>
</dbReference>
<feature type="compositionally biased region" description="Low complexity" evidence="2">
    <location>
        <begin position="12"/>
        <end position="27"/>
    </location>
</feature>
<dbReference type="GO" id="GO:0004674">
    <property type="term" value="F:protein serine/threonine kinase activity"/>
    <property type="evidence" value="ECO:0007669"/>
    <property type="project" value="UniProtKB-KW"/>
</dbReference>